<dbReference type="GO" id="GO:0003676">
    <property type="term" value="F:nucleic acid binding"/>
    <property type="evidence" value="ECO:0007669"/>
    <property type="project" value="InterPro"/>
</dbReference>
<dbReference type="PANTHER" id="PTHR31973:SF187">
    <property type="entry name" value="MUTATOR TRANSPOSASE MUDRA PROTEIN"/>
    <property type="match status" value="1"/>
</dbReference>
<dbReference type="InterPro" id="IPR001878">
    <property type="entry name" value="Znf_CCHC"/>
</dbReference>
<evidence type="ECO:0000259" key="3">
    <source>
        <dbReference type="PROSITE" id="PS50158"/>
    </source>
</evidence>
<feature type="compositionally biased region" description="Basic and acidic residues" evidence="2">
    <location>
        <begin position="88"/>
        <end position="109"/>
    </location>
</feature>
<feature type="compositionally biased region" description="Basic and acidic residues" evidence="2">
    <location>
        <begin position="555"/>
        <end position="566"/>
    </location>
</feature>
<feature type="compositionally biased region" description="Polar residues" evidence="2">
    <location>
        <begin position="489"/>
        <end position="498"/>
    </location>
</feature>
<dbReference type="InterPro" id="IPR018289">
    <property type="entry name" value="MULE_transposase_dom"/>
</dbReference>
<evidence type="ECO:0000313" key="4">
    <source>
        <dbReference type="EMBL" id="KAE8654652.1"/>
    </source>
</evidence>
<organism evidence="4 5">
    <name type="scientific">Hibiscus syriacus</name>
    <name type="common">Rose of Sharon</name>
    <dbReference type="NCBI Taxonomy" id="106335"/>
    <lineage>
        <taxon>Eukaryota</taxon>
        <taxon>Viridiplantae</taxon>
        <taxon>Streptophyta</taxon>
        <taxon>Embryophyta</taxon>
        <taxon>Tracheophyta</taxon>
        <taxon>Spermatophyta</taxon>
        <taxon>Magnoliopsida</taxon>
        <taxon>eudicotyledons</taxon>
        <taxon>Gunneridae</taxon>
        <taxon>Pentapetalae</taxon>
        <taxon>rosids</taxon>
        <taxon>malvids</taxon>
        <taxon>Malvales</taxon>
        <taxon>Malvaceae</taxon>
        <taxon>Malvoideae</taxon>
        <taxon>Hibiscus</taxon>
    </lineage>
</organism>
<feature type="compositionally biased region" description="Polar residues" evidence="2">
    <location>
        <begin position="544"/>
        <end position="554"/>
    </location>
</feature>
<feature type="domain" description="CCHC-type" evidence="3">
    <location>
        <begin position="451"/>
        <end position="465"/>
    </location>
</feature>
<dbReference type="EMBL" id="VEPZ02001787">
    <property type="protein sequence ID" value="KAE8654652.1"/>
    <property type="molecule type" value="Genomic_DNA"/>
</dbReference>
<dbReference type="PANTHER" id="PTHR31973">
    <property type="entry name" value="POLYPROTEIN, PUTATIVE-RELATED"/>
    <property type="match status" value="1"/>
</dbReference>
<keyword evidence="1" id="KW-0863">Zinc-finger</keyword>
<evidence type="ECO:0000313" key="5">
    <source>
        <dbReference type="Proteomes" id="UP000436088"/>
    </source>
</evidence>
<dbReference type="Pfam" id="PF04434">
    <property type="entry name" value="SWIM"/>
    <property type="match status" value="1"/>
</dbReference>
<dbReference type="PROSITE" id="PS50158">
    <property type="entry name" value="ZF_CCHC"/>
    <property type="match status" value="1"/>
</dbReference>
<evidence type="ECO:0000256" key="2">
    <source>
        <dbReference type="SAM" id="MobiDB-lite"/>
    </source>
</evidence>
<dbReference type="Proteomes" id="UP000436088">
    <property type="component" value="Unassembled WGS sequence"/>
</dbReference>
<dbReference type="Pfam" id="PF10551">
    <property type="entry name" value="MULE"/>
    <property type="match status" value="1"/>
</dbReference>
<feature type="compositionally biased region" description="Basic and acidic residues" evidence="2">
    <location>
        <begin position="141"/>
        <end position="156"/>
    </location>
</feature>
<accession>A0A6A2WA14</accession>
<dbReference type="AlphaFoldDB" id="A0A6A2WA14"/>
<gene>
    <name evidence="4" type="ORF">F3Y22_tig00117048pilonHSYRG01383</name>
</gene>
<name>A0A6A2WA14_HIBSY</name>
<feature type="compositionally biased region" description="Basic residues" evidence="2">
    <location>
        <begin position="420"/>
        <end position="429"/>
    </location>
</feature>
<proteinExistence type="predicted"/>
<feature type="compositionally biased region" description="Acidic residues" evidence="2">
    <location>
        <begin position="122"/>
        <end position="140"/>
    </location>
</feature>
<keyword evidence="1" id="KW-0479">Metal-binding</keyword>
<dbReference type="GO" id="GO:0008270">
    <property type="term" value="F:zinc ion binding"/>
    <property type="evidence" value="ECO:0007669"/>
    <property type="project" value="UniProtKB-KW"/>
</dbReference>
<feature type="compositionally biased region" description="Basic and acidic residues" evidence="2">
    <location>
        <begin position="58"/>
        <end position="74"/>
    </location>
</feature>
<feature type="compositionally biased region" description="Acidic residues" evidence="2">
    <location>
        <begin position="12"/>
        <end position="27"/>
    </location>
</feature>
<comment type="caution">
    <text evidence="4">The sequence shown here is derived from an EMBL/GenBank/DDBJ whole genome shotgun (WGS) entry which is preliminary data.</text>
</comment>
<reference evidence="4" key="1">
    <citation type="submission" date="2019-09" db="EMBL/GenBank/DDBJ databases">
        <title>Draft genome information of white flower Hibiscus syriacus.</title>
        <authorList>
            <person name="Kim Y.-M."/>
        </authorList>
    </citation>
    <scope>NUCLEOTIDE SEQUENCE [LARGE SCALE GENOMIC DNA]</scope>
    <source>
        <strain evidence="4">YM2019G1</strain>
    </source>
</reference>
<dbReference type="InterPro" id="IPR007527">
    <property type="entry name" value="Znf_SWIM"/>
</dbReference>
<feature type="compositionally biased region" description="Basic and acidic residues" evidence="2">
    <location>
        <begin position="1"/>
        <end position="11"/>
    </location>
</feature>
<protein>
    <recommendedName>
        <fullName evidence="3">CCHC-type domain-containing protein</fullName>
    </recommendedName>
</protein>
<keyword evidence="5" id="KW-1185">Reference proteome</keyword>
<feature type="compositionally biased region" description="Basic and acidic residues" evidence="2">
    <location>
        <begin position="464"/>
        <end position="488"/>
    </location>
</feature>
<keyword evidence="1" id="KW-0862">Zinc</keyword>
<sequence length="566" mass="63705">MDTAKMRSVERDNDEMGSVERDNDEMGSVERDNAESGGVEMDSAESAGVEMDNTEMGSVERDNAEMGSVERDNAESVGVEMDNAEMGSVERDNEKDKSSNEGVRGTEDKSDFEEVVVKDENNGSDESDSDFQETDGENSFDDEKSLPMELNTDRDSNSNARHTFPEFNKDIDIENPKFQKGMLFCSEEALKEAIRQYGRVNRINVLFKVNDNKRLQAVCRDVVHGNYGLPPCIHMILIRALSRLRLTSPNTLVLNVMTDYGTICSLTKCGRAREHALEMIQAYKEEFKAGCRRIISLDGCFLKGYYDGYLLEEVGIDANGGIYPIAYTVVESENQYSWLWFLEILGRDLDIDNSYGWCWATHAGRLKYQVECGTGNQHVVNMGSHSCSCRKWDLTGIPCVKQWTPVIEMEPILPLELRKPIGRPTKKRRKEVDEGNKNGPKLSKKGSMGNCSKCGKSGHNKRTCRGEVGDNRNLNQHEYRSSQPHELDQPSQHSTPMQRQARAIQPTRQQVLRPKLPTMRPLNPPTIVRWMMPPSATDHAMPGSQESCVSNPHNQDLHTTSKEGNG</sequence>
<feature type="region of interest" description="Disordered" evidence="2">
    <location>
        <begin position="1"/>
        <end position="163"/>
    </location>
</feature>
<evidence type="ECO:0000256" key="1">
    <source>
        <dbReference type="PROSITE-ProRule" id="PRU00047"/>
    </source>
</evidence>
<feature type="region of interest" description="Disordered" evidence="2">
    <location>
        <begin position="419"/>
        <end position="566"/>
    </location>
</feature>